<protein>
    <submittedName>
        <fullName evidence="7">TetR/AcrR family transcriptional regulator</fullName>
    </submittedName>
</protein>
<dbReference type="Gene3D" id="1.10.10.60">
    <property type="entry name" value="Homeodomain-like"/>
    <property type="match status" value="1"/>
</dbReference>
<dbReference type="EMBL" id="CP027306">
    <property type="protein sequence ID" value="AXE79642.1"/>
    <property type="molecule type" value="Genomic_DNA"/>
</dbReference>
<feature type="compositionally biased region" description="Basic residues" evidence="5">
    <location>
        <begin position="19"/>
        <end position="32"/>
    </location>
</feature>
<dbReference type="Pfam" id="PF00440">
    <property type="entry name" value="TetR_N"/>
    <property type="match status" value="1"/>
</dbReference>
<feature type="region of interest" description="Disordered" evidence="5">
    <location>
        <begin position="242"/>
        <end position="284"/>
    </location>
</feature>
<dbReference type="SUPFAM" id="SSF48498">
    <property type="entry name" value="Tetracyclin repressor-like, C-terminal domain"/>
    <property type="match status" value="1"/>
</dbReference>
<evidence type="ECO:0000313" key="8">
    <source>
        <dbReference type="Proteomes" id="UP000252698"/>
    </source>
</evidence>
<feature type="region of interest" description="Disordered" evidence="5">
    <location>
        <begin position="1"/>
        <end position="35"/>
    </location>
</feature>
<dbReference type="InterPro" id="IPR050109">
    <property type="entry name" value="HTH-type_TetR-like_transc_reg"/>
</dbReference>
<dbReference type="AlphaFoldDB" id="A0A2Z5JH53"/>
<accession>A0A2Z5JH53</accession>
<feature type="compositionally biased region" description="Basic and acidic residues" evidence="5">
    <location>
        <begin position="253"/>
        <end position="262"/>
    </location>
</feature>
<dbReference type="Proteomes" id="UP000252698">
    <property type="component" value="Chromosome"/>
</dbReference>
<gene>
    <name evidence="7" type="ORF">C5746_25060</name>
</gene>
<dbReference type="InterPro" id="IPR004111">
    <property type="entry name" value="Repressor_TetR_C"/>
</dbReference>
<dbReference type="Pfam" id="PF02909">
    <property type="entry name" value="TetR_C_1"/>
    <property type="match status" value="1"/>
</dbReference>
<organism evidence="7 8">
    <name type="scientific">Streptomyces atratus</name>
    <dbReference type="NCBI Taxonomy" id="1893"/>
    <lineage>
        <taxon>Bacteria</taxon>
        <taxon>Bacillati</taxon>
        <taxon>Actinomycetota</taxon>
        <taxon>Actinomycetes</taxon>
        <taxon>Kitasatosporales</taxon>
        <taxon>Streptomycetaceae</taxon>
        <taxon>Streptomyces</taxon>
    </lineage>
</organism>
<dbReference type="SUPFAM" id="SSF46689">
    <property type="entry name" value="Homeodomain-like"/>
    <property type="match status" value="1"/>
</dbReference>
<evidence type="ECO:0000256" key="2">
    <source>
        <dbReference type="ARBA" id="ARBA00023125"/>
    </source>
</evidence>
<dbReference type="InterPro" id="IPR036271">
    <property type="entry name" value="Tet_transcr_reg_TetR-rel_C_sf"/>
</dbReference>
<sequence length="284" mass="31318">MGTGDNARVSGTEKASGTARKRTAAKRSVGRPRRLDPDAMVATARRIIEEEGLDALSMRRVAKELGSTPMALYHYVQDKDELLMLTLSGTAAAFPRPELPEDPRERLLAVAVHMHGILEQIPWVLDILALGELTDRNALWMVEEIIGSALACGLSPTRAVRAYRTIWSYVYGDLVFRRAAERRAENPPSRPYFPEMITEEDAAALPRLTEIKDRWREYAADYEVAEELDAIIEGLISRGTSRGQGLPGAGDFRGPEIPRDSAARLGRGTRRPPGTRNASGAPDE</sequence>
<name>A0A2Z5JH53_STRAR</name>
<dbReference type="InterPro" id="IPR009057">
    <property type="entry name" value="Homeodomain-like_sf"/>
</dbReference>
<evidence type="ECO:0000256" key="1">
    <source>
        <dbReference type="ARBA" id="ARBA00023015"/>
    </source>
</evidence>
<reference evidence="7 8" key="1">
    <citation type="journal article" date="2018" name="Front. Microbiol.">
        <title>Genome Sequencing of Streptomyces atratus SCSIOZH16 and Activation Production of Nocardamine via Metabolic Engineering.</title>
        <authorList>
            <person name="Li Y."/>
            <person name="Zhang C."/>
            <person name="Liu C."/>
            <person name="Ju J."/>
            <person name="Ma J."/>
        </authorList>
    </citation>
    <scope>NUCLEOTIDE SEQUENCE [LARGE SCALE GENOMIC DNA]</scope>
    <source>
        <strain evidence="7 8">SCSIO_ZH16</strain>
    </source>
</reference>
<dbReference type="InterPro" id="IPR001647">
    <property type="entry name" value="HTH_TetR"/>
</dbReference>
<dbReference type="Gene3D" id="1.10.357.10">
    <property type="entry name" value="Tetracycline Repressor, domain 2"/>
    <property type="match status" value="1"/>
</dbReference>
<evidence type="ECO:0000313" key="7">
    <source>
        <dbReference type="EMBL" id="AXE79642.1"/>
    </source>
</evidence>
<evidence type="ECO:0000259" key="6">
    <source>
        <dbReference type="PROSITE" id="PS50977"/>
    </source>
</evidence>
<dbReference type="PANTHER" id="PTHR30055:SF151">
    <property type="entry name" value="TRANSCRIPTIONAL REGULATORY PROTEIN"/>
    <property type="match status" value="1"/>
</dbReference>
<feature type="DNA-binding region" description="H-T-H motif" evidence="4">
    <location>
        <begin position="57"/>
        <end position="76"/>
    </location>
</feature>
<keyword evidence="2 4" id="KW-0238">DNA-binding</keyword>
<dbReference type="GO" id="GO:0000976">
    <property type="term" value="F:transcription cis-regulatory region binding"/>
    <property type="evidence" value="ECO:0007669"/>
    <property type="project" value="TreeGrafter"/>
</dbReference>
<evidence type="ECO:0000256" key="3">
    <source>
        <dbReference type="ARBA" id="ARBA00023163"/>
    </source>
</evidence>
<keyword evidence="3" id="KW-0804">Transcription</keyword>
<dbReference type="PANTHER" id="PTHR30055">
    <property type="entry name" value="HTH-TYPE TRANSCRIPTIONAL REGULATOR RUTR"/>
    <property type="match status" value="1"/>
</dbReference>
<keyword evidence="1" id="KW-0805">Transcription regulation</keyword>
<dbReference type="GO" id="GO:0003700">
    <property type="term" value="F:DNA-binding transcription factor activity"/>
    <property type="evidence" value="ECO:0007669"/>
    <property type="project" value="TreeGrafter"/>
</dbReference>
<dbReference type="PROSITE" id="PS50977">
    <property type="entry name" value="HTH_TETR_2"/>
    <property type="match status" value="1"/>
</dbReference>
<dbReference type="GO" id="GO:0045892">
    <property type="term" value="P:negative regulation of DNA-templated transcription"/>
    <property type="evidence" value="ECO:0007669"/>
    <property type="project" value="InterPro"/>
</dbReference>
<evidence type="ECO:0000256" key="5">
    <source>
        <dbReference type="SAM" id="MobiDB-lite"/>
    </source>
</evidence>
<dbReference type="KEGG" id="sata:C5746_25060"/>
<feature type="domain" description="HTH tetR-type" evidence="6">
    <location>
        <begin position="34"/>
        <end position="94"/>
    </location>
</feature>
<evidence type="ECO:0000256" key="4">
    <source>
        <dbReference type="PROSITE-ProRule" id="PRU00335"/>
    </source>
</evidence>
<proteinExistence type="predicted"/>